<protein>
    <recommendedName>
        <fullName evidence="1">Carrier domain-containing protein</fullName>
    </recommendedName>
</protein>
<dbReference type="SUPFAM" id="SSF47336">
    <property type="entry name" value="ACP-like"/>
    <property type="match status" value="1"/>
</dbReference>
<reference evidence="2 3" key="1">
    <citation type="journal article" date="2015" name="Genome Announc.">
        <title>Genome Assemblies of Three Soil-Associated Devosia species: D. insulae, D. limi, and D. soli.</title>
        <authorList>
            <person name="Hassan Y.I."/>
            <person name="Lepp D."/>
            <person name="Zhou T."/>
        </authorList>
    </citation>
    <scope>NUCLEOTIDE SEQUENCE [LARGE SCALE GENOMIC DNA]</scope>
    <source>
        <strain evidence="2 3">DS-56</strain>
    </source>
</reference>
<comment type="caution">
    <text evidence="2">The sequence shown here is derived from an EMBL/GenBank/DDBJ whole genome shotgun (WGS) entry which is preliminary data.</text>
</comment>
<proteinExistence type="predicted"/>
<organism evidence="2 3">
    <name type="scientific">Devosia insulae DS-56</name>
    <dbReference type="NCBI Taxonomy" id="1116389"/>
    <lineage>
        <taxon>Bacteria</taxon>
        <taxon>Pseudomonadati</taxon>
        <taxon>Pseudomonadota</taxon>
        <taxon>Alphaproteobacteria</taxon>
        <taxon>Hyphomicrobiales</taxon>
        <taxon>Devosiaceae</taxon>
        <taxon>Devosia</taxon>
    </lineage>
</organism>
<dbReference type="PROSITE" id="PS50075">
    <property type="entry name" value="CARRIER"/>
    <property type="match status" value="1"/>
</dbReference>
<dbReference type="InterPro" id="IPR036736">
    <property type="entry name" value="ACP-like_sf"/>
</dbReference>
<evidence type="ECO:0000313" key="2">
    <source>
        <dbReference type="EMBL" id="OEO30592.1"/>
    </source>
</evidence>
<feature type="domain" description="Carrier" evidence="1">
    <location>
        <begin position="1"/>
        <end position="65"/>
    </location>
</feature>
<dbReference type="InterPro" id="IPR009081">
    <property type="entry name" value="PP-bd_ACP"/>
</dbReference>
<dbReference type="AlphaFoldDB" id="A0A1E5XPQ6"/>
<keyword evidence="3" id="KW-1185">Reference proteome</keyword>
<gene>
    <name evidence="2" type="ORF">VW23_020490</name>
</gene>
<evidence type="ECO:0000313" key="3">
    <source>
        <dbReference type="Proteomes" id="UP000095463"/>
    </source>
</evidence>
<sequence>MALVASALDIQGAVSASDDMHSLAAWSSLAHARLALELEAELGRQLTGEEVAGITSVSAVAKLLG</sequence>
<dbReference type="EMBL" id="LAJE02000197">
    <property type="protein sequence ID" value="OEO30592.1"/>
    <property type="molecule type" value="Genomic_DNA"/>
</dbReference>
<accession>A0A1E5XPQ6</accession>
<name>A0A1E5XPQ6_9HYPH</name>
<evidence type="ECO:0000259" key="1">
    <source>
        <dbReference type="PROSITE" id="PS50075"/>
    </source>
</evidence>
<dbReference type="Gene3D" id="1.10.1200.10">
    <property type="entry name" value="ACP-like"/>
    <property type="match status" value="1"/>
</dbReference>
<dbReference type="Proteomes" id="UP000095463">
    <property type="component" value="Unassembled WGS sequence"/>
</dbReference>